<evidence type="ECO:0000313" key="6">
    <source>
        <dbReference type="EMBL" id="APH38396.1"/>
    </source>
</evidence>
<dbReference type="Proteomes" id="UP000186879">
    <property type="component" value="Chromosome"/>
</dbReference>
<evidence type="ECO:0000313" key="8">
    <source>
        <dbReference type="EMBL" id="SDW05644.1"/>
    </source>
</evidence>
<evidence type="ECO:0000313" key="11">
    <source>
        <dbReference type="Proteomes" id="UP000267921"/>
    </source>
</evidence>
<sequence length="506" mass="56142">MHLEKHQLKPADDKHMLPFKENILELIPSTHGGLIRKTSQQYSIPLSDIVDFSASLNPLGSPFDNPEWGMDLQDLFATSFERMGQYPDNRYLEYRTEAAFFVGGGAGAVNIVPGNGSSEIIRLVAGCILNEGDEVMIPQPTFAEYEQQCRVAGAKIVYYPIESLLSISEDALESARILFVCNPNNPTGKLLAREDILRLAGLCAETGTLLFVDEAFIELSDVSSTVVDVAISNDHVFVMRSLTKSFALPGIRMGFGVASGAMAEKLNTARLPWNMGSLAEEVGCALMGMEGGMESTYLDVSRQKITEYRDYLIDRLIDIYGFHPHSSSVNYILVDISELLMDSVELTKRLARHGVLIRDCSSFPLMENDFIRLAVRPPEETDILIHAIGEVLTESGKDYAEEKLKETIKGVSSGCSSSRNTCEYYPCHFEGQDCTFCFCPFYPCEDMRTGGKWIDSTTGSRVWSCEDCVLVHDSDVVHKMLNILMEDGGTEISLKKAWDEVIGFSL</sequence>
<dbReference type="Gene3D" id="3.40.640.10">
    <property type="entry name" value="Type I PLP-dependent aspartate aminotransferase-like (Major domain)"/>
    <property type="match status" value="1"/>
</dbReference>
<dbReference type="GeneID" id="30582512"/>
<dbReference type="InterPro" id="IPR015421">
    <property type="entry name" value="PyrdxlP-dep_Trfase_major"/>
</dbReference>
<dbReference type="InterPro" id="IPR015424">
    <property type="entry name" value="PyrdxlP-dep_Trfase"/>
</dbReference>
<evidence type="ECO:0000259" key="4">
    <source>
        <dbReference type="Pfam" id="PF00155"/>
    </source>
</evidence>
<reference evidence="7 11" key="3">
    <citation type="submission" date="2018-10" db="EMBL/GenBank/DDBJ databases">
        <title>Cultivation of a novel Methanohalophilus strain from Kebrit Deep of the Red Sea and a genomic comparison of members of the genus Methanohalophilus.</title>
        <authorList>
            <person name="Guan Y."/>
            <person name="Ngugi D.K."/>
            <person name="Stingl U."/>
        </authorList>
    </citation>
    <scope>NUCLEOTIDE SEQUENCE [LARGE SCALE GENOMIC DNA]</scope>
    <source>
        <strain evidence="7 11">DSM 3094</strain>
    </source>
</reference>
<dbReference type="EMBL" id="FNMU01000001">
    <property type="protein sequence ID" value="SDW05644.1"/>
    <property type="molecule type" value="Genomic_DNA"/>
</dbReference>
<evidence type="ECO:0000256" key="1">
    <source>
        <dbReference type="ARBA" id="ARBA00001933"/>
    </source>
</evidence>
<evidence type="ECO:0000313" key="10">
    <source>
        <dbReference type="Proteomes" id="UP000198669"/>
    </source>
</evidence>
<dbReference type="RefSeq" id="WP_072560753.1">
    <property type="nucleotide sequence ID" value="NZ_CP017921.1"/>
</dbReference>
<evidence type="ECO:0000313" key="7">
    <source>
        <dbReference type="EMBL" id="RNI10732.1"/>
    </source>
</evidence>
<dbReference type="Pfam" id="PF04071">
    <property type="entry name" value="zf-like"/>
    <property type="match status" value="1"/>
</dbReference>
<dbReference type="InterPro" id="IPR015422">
    <property type="entry name" value="PyrdxlP-dep_Trfase_small"/>
</dbReference>
<dbReference type="EMBL" id="CP017921">
    <property type="protein sequence ID" value="APH38396.1"/>
    <property type="molecule type" value="Genomic_DNA"/>
</dbReference>
<evidence type="ECO:0000256" key="2">
    <source>
        <dbReference type="ARBA" id="ARBA00022898"/>
    </source>
</evidence>
<organism evidence="6 9">
    <name type="scientific">Methanohalophilus halophilus</name>
    <dbReference type="NCBI Taxonomy" id="2177"/>
    <lineage>
        <taxon>Archaea</taxon>
        <taxon>Methanobacteriati</taxon>
        <taxon>Methanobacteriota</taxon>
        <taxon>Stenosarchaea group</taxon>
        <taxon>Methanomicrobia</taxon>
        <taxon>Methanosarcinales</taxon>
        <taxon>Methanosarcinaceae</taxon>
        <taxon>Methanohalophilus</taxon>
    </lineage>
</organism>
<dbReference type="KEGG" id="mhaz:BHR79_02100"/>
<dbReference type="EC" id="2.6.1.-" evidence="3"/>
<keyword evidence="9" id="KW-1185">Reference proteome</keyword>
<comment type="similarity">
    <text evidence="3">Belongs to the class-I pyridoxal-phosphate-dependent aminotransferase family.</text>
</comment>
<accession>A0A1L3Q0J8</accession>
<feature type="domain" description="Aminotransferase class I/classII large" evidence="4">
    <location>
        <begin position="48"/>
        <end position="388"/>
    </location>
</feature>
<dbReference type="STRING" id="2177.BHR79_02100"/>
<protein>
    <recommendedName>
        <fullName evidence="3">Aminotransferase</fullName>
        <ecNumber evidence="3">2.6.1.-</ecNumber>
    </recommendedName>
</protein>
<name>A0A1L3Q0J8_9EURY</name>
<dbReference type="InterPro" id="IPR007212">
    <property type="entry name" value="Zf-like"/>
</dbReference>
<keyword evidence="3 7" id="KW-0032">Aminotransferase</keyword>
<dbReference type="Proteomes" id="UP000198669">
    <property type="component" value="Unassembled WGS sequence"/>
</dbReference>
<dbReference type="Proteomes" id="UP000267921">
    <property type="component" value="Unassembled WGS sequence"/>
</dbReference>
<keyword evidence="3 7" id="KW-0808">Transferase</keyword>
<reference evidence="8 10" key="2">
    <citation type="submission" date="2016-10" db="EMBL/GenBank/DDBJ databases">
        <authorList>
            <person name="de Groot N.N."/>
        </authorList>
    </citation>
    <scope>NUCLEOTIDE SEQUENCE [LARGE SCALE GENOMIC DNA]</scope>
    <source>
        <strain evidence="8 10">Z-7982</strain>
    </source>
</reference>
<proteinExistence type="inferred from homology"/>
<evidence type="ECO:0000313" key="9">
    <source>
        <dbReference type="Proteomes" id="UP000186879"/>
    </source>
</evidence>
<feature type="domain" description="Cysteine-rich small" evidence="5">
    <location>
        <begin position="418"/>
        <end position="485"/>
    </location>
</feature>
<gene>
    <name evidence="6" type="ORF">BHR79_02100</name>
    <name evidence="7" type="ORF">EFE40_00685</name>
    <name evidence="8" type="ORF">SAMN04515625_0245</name>
</gene>
<dbReference type="PROSITE" id="PS00105">
    <property type="entry name" value="AA_TRANSFER_CLASS_1"/>
    <property type="match status" value="1"/>
</dbReference>
<dbReference type="AlphaFoldDB" id="A0A1L3Q0J8"/>
<evidence type="ECO:0000256" key="3">
    <source>
        <dbReference type="RuleBase" id="RU000481"/>
    </source>
</evidence>
<keyword evidence="2" id="KW-0663">Pyridoxal phosphate</keyword>
<dbReference type="Pfam" id="PF00155">
    <property type="entry name" value="Aminotran_1_2"/>
    <property type="match status" value="1"/>
</dbReference>
<dbReference type="InterPro" id="IPR004839">
    <property type="entry name" value="Aminotransferase_I/II_large"/>
</dbReference>
<dbReference type="PANTHER" id="PTHR42885:SF1">
    <property type="entry name" value="THREONINE-PHOSPHATE DECARBOXYLASE"/>
    <property type="match status" value="1"/>
</dbReference>
<dbReference type="GO" id="GO:0030170">
    <property type="term" value="F:pyridoxal phosphate binding"/>
    <property type="evidence" value="ECO:0007669"/>
    <property type="project" value="InterPro"/>
</dbReference>
<dbReference type="Gene3D" id="3.90.1150.10">
    <property type="entry name" value="Aspartate Aminotransferase, domain 1"/>
    <property type="match status" value="1"/>
</dbReference>
<dbReference type="EMBL" id="RJJG01000001">
    <property type="protein sequence ID" value="RNI10732.1"/>
    <property type="molecule type" value="Genomic_DNA"/>
</dbReference>
<dbReference type="PANTHER" id="PTHR42885">
    <property type="entry name" value="HISTIDINOL-PHOSPHATE AMINOTRANSFERASE-RELATED"/>
    <property type="match status" value="1"/>
</dbReference>
<dbReference type="GO" id="GO:0008483">
    <property type="term" value="F:transaminase activity"/>
    <property type="evidence" value="ECO:0007669"/>
    <property type="project" value="UniProtKB-KW"/>
</dbReference>
<dbReference type="InterPro" id="IPR004838">
    <property type="entry name" value="NHTrfase_class1_PyrdxlP-BS"/>
</dbReference>
<dbReference type="OrthoDB" id="39225at2157"/>
<dbReference type="SUPFAM" id="SSF53383">
    <property type="entry name" value="PLP-dependent transferases"/>
    <property type="match status" value="1"/>
</dbReference>
<comment type="cofactor">
    <cofactor evidence="1 3">
        <name>pyridoxal 5'-phosphate</name>
        <dbReference type="ChEBI" id="CHEBI:597326"/>
    </cofactor>
</comment>
<reference evidence="6 9" key="1">
    <citation type="submission" date="2016-10" db="EMBL/GenBank/DDBJ databases">
        <title>Methanohalophilus halophilus.</title>
        <authorList>
            <person name="L'haridon S."/>
        </authorList>
    </citation>
    <scope>NUCLEOTIDE SEQUENCE [LARGE SCALE GENOMIC DNA]</scope>
    <source>
        <strain evidence="6 9">Z-7982</strain>
    </source>
</reference>
<dbReference type="CDD" id="cd00609">
    <property type="entry name" value="AAT_like"/>
    <property type="match status" value="1"/>
</dbReference>
<evidence type="ECO:0000259" key="5">
    <source>
        <dbReference type="Pfam" id="PF04071"/>
    </source>
</evidence>